<keyword evidence="12" id="KW-1185">Reference proteome</keyword>
<feature type="transmembrane region" description="Helical" evidence="8">
    <location>
        <begin position="186"/>
        <end position="203"/>
    </location>
</feature>
<keyword evidence="4 8" id="KW-0812">Transmembrane</keyword>
<dbReference type="STRING" id="1428644.BIV57_19545"/>
<dbReference type="InterPro" id="IPR058533">
    <property type="entry name" value="Cation_efflux_TM"/>
</dbReference>
<reference evidence="11 12" key="1">
    <citation type="submission" date="2016-10" db="EMBL/GenBank/DDBJ databases">
        <title>Genome sequence of Streptomyces gilvigriseus MUSC 26.</title>
        <authorList>
            <person name="Lee L.-H."/>
            <person name="Ser H.-L."/>
        </authorList>
    </citation>
    <scope>NUCLEOTIDE SEQUENCE [LARGE SCALE GENOMIC DNA]</scope>
    <source>
        <strain evidence="11 12">MUSC 26</strain>
    </source>
</reference>
<feature type="transmembrane region" description="Helical" evidence="8">
    <location>
        <begin position="159"/>
        <end position="180"/>
    </location>
</feature>
<protein>
    <submittedName>
        <fullName evidence="11">Cation transporter</fullName>
    </submittedName>
</protein>
<comment type="subcellular location">
    <subcellularLocation>
        <location evidence="1">Membrane</location>
        <topology evidence="1">Multi-pass membrane protein</topology>
    </subcellularLocation>
</comment>
<dbReference type="InterPro" id="IPR027470">
    <property type="entry name" value="Cation_efflux_CTD"/>
</dbReference>
<feature type="transmembrane region" description="Helical" evidence="8">
    <location>
        <begin position="126"/>
        <end position="147"/>
    </location>
</feature>
<evidence type="ECO:0000313" key="12">
    <source>
        <dbReference type="Proteomes" id="UP000243342"/>
    </source>
</evidence>
<keyword evidence="7 8" id="KW-0472">Membrane</keyword>
<comment type="caution">
    <text evidence="11">The sequence shown here is derived from an EMBL/GenBank/DDBJ whole genome shotgun (WGS) entry which is preliminary data.</text>
</comment>
<proteinExistence type="inferred from homology"/>
<dbReference type="AlphaFoldDB" id="A0A1J7BQU3"/>
<evidence type="ECO:0000256" key="8">
    <source>
        <dbReference type="SAM" id="Phobius"/>
    </source>
</evidence>
<evidence type="ECO:0000256" key="7">
    <source>
        <dbReference type="ARBA" id="ARBA00023136"/>
    </source>
</evidence>
<evidence type="ECO:0000256" key="2">
    <source>
        <dbReference type="ARBA" id="ARBA00008873"/>
    </source>
</evidence>
<dbReference type="NCBIfam" id="TIGR01297">
    <property type="entry name" value="CDF"/>
    <property type="match status" value="1"/>
</dbReference>
<keyword evidence="5 8" id="KW-1133">Transmembrane helix</keyword>
<feature type="domain" description="Cation efflux protein cytoplasmic" evidence="10">
    <location>
        <begin position="221"/>
        <end position="300"/>
    </location>
</feature>
<organism evidence="11 12">
    <name type="scientific">Mangrovactinospora gilvigrisea</name>
    <dbReference type="NCBI Taxonomy" id="1428644"/>
    <lineage>
        <taxon>Bacteria</taxon>
        <taxon>Bacillati</taxon>
        <taxon>Actinomycetota</taxon>
        <taxon>Actinomycetes</taxon>
        <taxon>Kitasatosporales</taxon>
        <taxon>Streptomycetaceae</taxon>
        <taxon>Mangrovactinospora</taxon>
    </lineage>
</organism>
<dbReference type="PANTHER" id="PTHR11562:SF17">
    <property type="entry name" value="RE54080P-RELATED"/>
    <property type="match status" value="1"/>
</dbReference>
<dbReference type="RefSeq" id="WP_071658219.1">
    <property type="nucleotide sequence ID" value="NZ_MLCF01000128.1"/>
</dbReference>
<evidence type="ECO:0000256" key="6">
    <source>
        <dbReference type="ARBA" id="ARBA00023065"/>
    </source>
</evidence>
<feature type="transmembrane region" description="Helical" evidence="8">
    <location>
        <begin position="88"/>
        <end position="114"/>
    </location>
</feature>
<keyword evidence="3" id="KW-0813">Transport</keyword>
<evidence type="ECO:0000256" key="4">
    <source>
        <dbReference type="ARBA" id="ARBA00022692"/>
    </source>
</evidence>
<evidence type="ECO:0000256" key="3">
    <source>
        <dbReference type="ARBA" id="ARBA00022448"/>
    </source>
</evidence>
<dbReference type="GO" id="GO:0005886">
    <property type="term" value="C:plasma membrane"/>
    <property type="evidence" value="ECO:0007669"/>
    <property type="project" value="TreeGrafter"/>
</dbReference>
<dbReference type="OrthoDB" id="9809646at2"/>
<dbReference type="SUPFAM" id="SSF161111">
    <property type="entry name" value="Cation efflux protein transmembrane domain-like"/>
    <property type="match status" value="1"/>
</dbReference>
<evidence type="ECO:0000256" key="1">
    <source>
        <dbReference type="ARBA" id="ARBA00004141"/>
    </source>
</evidence>
<dbReference type="PANTHER" id="PTHR11562">
    <property type="entry name" value="CATION EFFLUX PROTEIN/ ZINC TRANSPORTER"/>
    <property type="match status" value="1"/>
</dbReference>
<dbReference type="Proteomes" id="UP000243342">
    <property type="component" value="Unassembled WGS sequence"/>
</dbReference>
<evidence type="ECO:0000256" key="5">
    <source>
        <dbReference type="ARBA" id="ARBA00022989"/>
    </source>
</evidence>
<evidence type="ECO:0000313" key="11">
    <source>
        <dbReference type="EMBL" id="OIV35817.1"/>
    </source>
</evidence>
<name>A0A1J7BQU3_9ACTN</name>
<evidence type="ECO:0000259" key="9">
    <source>
        <dbReference type="Pfam" id="PF01545"/>
    </source>
</evidence>
<feature type="transmembrane region" description="Helical" evidence="8">
    <location>
        <begin position="29"/>
        <end position="53"/>
    </location>
</feature>
<sequence length="312" mass="32583">MGAGHDHGHDHGAGLRTAAAAHRGRLRTVLAITCAIMLVEVVGGLATGSLGLLADAGHMAADALGVATALLAVHLANKPATARRTFGLARAEVLAAVGNALLLFVLAGVILWQAVARFAAPPEVGAGPAAAFALLAVAGNSVSLMLLRRGQAESLNVRGAFLEVLSDALGAAAVVVSSAVIWATGWYRADAVASVLIAVMILPRTWKLLRRGLDVLLESVPEGVDITEVRRHLLEHPRVADVHDLHAWTLTSGLPVLSAHVVVDDDEELGRAEHDRLLDELQRCLGGHFDLDHSTLQLEPAGHADHEASRCG</sequence>
<dbReference type="EMBL" id="MLCF01000128">
    <property type="protein sequence ID" value="OIV35817.1"/>
    <property type="molecule type" value="Genomic_DNA"/>
</dbReference>
<dbReference type="InterPro" id="IPR002524">
    <property type="entry name" value="Cation_efflux"/>
</dbReference>
<dbReference type="Pfam" id="PF01545">
    <property type="entry name" value="Cation_efflux"/>
    <property type="match status" value="1"/>
</dbReference>
<dbReference type="GO" id="GO:0005385">
    <property type="term" value="F:zinc ion transmembrane transporter activity"/>
    <property type="evidence" value="ECO:0007669"/>
    <property type="project" value="TreeGrafter"/>
</dbReference>
<comment type="similarity">
    <text evidence="2">Belongs to the cation diffusion facilitator (CDF) transporter (TC 2.A.4) family. SLC30A subfamily.</text>
</comment>
<gene>
    <name evidence="11" type="ORF">BIV57_19545</name>
</gene>
<dbReference type="InterPro" id="IPR036837">
    <property type="entry name" value="Cation_efflux_CTD_sf"/>
</dbReference>
<dbReference type="Pfam" id="PF16916">
    <property type="entry name" value="ZT_dimer"/>
    <property type="match status" value="1"/>
</dbReference>
<dbReference type="SUPFAM" id="SSF160240">
    <property type="entry name" value="Cation efflux protein cytoplasmic domain-like"/>
    <property type="match status" value="1"/>
</dbReference>
<dbReference type="InterPro" id="IPR050681">
    <property type="entry name" value="CDF/SLC30A"/>
</dbReference>
<dbReference type="InterPro" id="IPR027469">
    <property type="entry name" value="Cation_efflux_TMD_sf"/>
</dbReference>
<keyword evidence="6" id="KW-0406">Ion transport</keyword>
<evidence type="ECO:0000259" key="10">
    <source>
        <dbReference type="Pfam" id="PF16916"/>
    </source>
</evidence>
<feature type="domain" description="Cation efflux protein transmembrane" evidence="9">
    <location>
        <begin position="29"/>
        <end position="217"/>
    </location>
</feature>
<dbReference type="Gene3D" id="1.20.1510.10">
    <property type="entry name" value="Cation efflux protein transmembrane domain"/>
    <property type="match status" value="1"/>
</dbReference>
<feature type="transmembrane region" description="Helical" evidence="8">
    <location>
        <begin position="59"/>
        <end position="76"/>
    </location>
</feature>
<accession>A0A1J7BQU3</accession>